<dbReference type="InterPro" id="IPR005580">
    <property type="entry name" value="DbpA/CsdA_RNA-bd_dom"/>
</dbReference>
<sequence length="592" mass="67176">MKEIETLGLSEEITKGIVELGFEEPTEIQSKVIPLLLEEDRDLIALSQTGTGKTAAYGLPIIHKTEVNEGHIQTLVLSPTRELCLQIANNLEMYAKYVRGVNVVAVYGGASITGQISLLRKRPQIVVATPGRMLDLIRRKKIDLSNVSRVVLDEADEMLDMGFKDELDAILDSTPDERTTILFSATMSPEAERISKRYMSEPVKVSVGRRNAGNRDVTHQCYVVRRDDRYAALKRMMDMHPDIYGIIFCRTRRETKEIADQLLGDGYTADALHGDMTQSQRDAVMGRFRVKSLNMLVATDVAARGLDVESLTHVIHYGLPDDTENYTHRSGRTGRAGKQGQSVSIIGKGDLRRIRFIEKMINQKIERVPVPDAKTVCEKRVGNYLQHLIELDTENTPAEEVMALAVERLQELDKDELIKKLVASKFSDFFTYYQNAKDLNVSGRDSDGRGRDRDRGYDRNDRRGDRRERGGDRVRYSRFKINVGKRDGVNPLKVIDLVNEVSPHMNVEIGKIDIMSSETYFDVDQNFKDHIMGAFKGSQFEGQSLSISEEKERRSFRGGNGGGRGGFNRRDNNRRDDRRSNYNSRPRRSYRS</sequence>
<organism evidence="12 13">
    <name type="scientific">Fulvitalea axinellae</name>
    <dbReference type="NCBI Taxonomy" id="1182444"/>
    <lineage>
        <taxon>Bacteria</taxon>
        <taxon>Pseudomonadati</taxon>
        <taxon>Bacteroidota</taxon>
        <taxon>Cytophagia</taxon>
        <taxon>Cytophagales</taxon>
        <taxon>Persicobacteraceae</taxon>
        <taxon>Fulvitalea</taxon>
    </lineage>
</organism>
<dbReference type="Pfam" id="PF03880">
    <property type="entry name" value="DbpA"/>
    <property type="match status" value="1"/>
</dbReference>
<accession>A0AAU9CC15</accession>
<proteinExistence type="inferred from homology"/>
<dbReference type="GO" id="GO:0005840">
    <property type="term" value="C:ribosome"/>
    <property type="evidence" value="ECO:0007669"/>
    <property type="project" value="TreeGrafter"/>
</dbReference>
<keyword evidence="13" id="KW-1185">Reference proteome</keyword>
<dbReference type="InterPro" id="IPR014014">
    <property type="entry name" value="RNA_helicase_DEAD_Q_motif"/>
</dbReference>
<keyword evidence="2 7" id="KW-0547">Nucleotide-binding</keyword>
<dbReference type="SMART" id="SM00490">
    <property type="entry name" value="HELICc"/>
    <property type="match status" value="1"/>
</dbReference>
<keyword evidence="3 7" id="KW-0378">Hydrolase</keyword>
<feature type="short sequence motif" description="Q motif" evidence="6">
    <location>
        <begin position="2"/>
        <end position="30"/>
    </location>
</feature>
<evidence type="ECO:0000313" key="12">
    <source>
        <dbReference type="EMBL" id="BDD09711.1"/>
    </source>
</evidence>
<dbReference type="GO" id="GO:0003724">
    <property type="term" value="F:RNA helicase activity"/>
    <property type="evidence" value="ECO:0007669"/>
    <property type="project" value="UniProtKB-EC"/>
</dbReference>
<dbReference type="InterPro" id="IPR001650">
    <property type="entry name" value="Helicase_C-like"/>
</dbReference>
<evidence type="ECO:0000256" key="6">
    <source>
        <dbReference type="PROSITE-ProRule" id="PRU00552"/>
    </source>
</evidence>
<evidence type="ECO:0000259" key="9">
    <source>
        <dbReference type="PROSITE" id="PS51192"/>
    </source>
</evidence>
<feature type="region of interest" description="Disordered" evidence="8">
    <location>
        <begin position="441"/>
        <end position="470"/>
    </location>
</feature>
<feature type="compositionally biased region" description="Basic and acidic residues" evidence="8">
    <location>
        <begin position="568"/>
        <end position="580"/>
    </location>
</feature>
<dbReference type="CDD" id="cd12252">
    <property type="entry name" value="RRM_DbpA"/>
    <property type="match status" value="1"/>
</dbReference>
<dbReference type="SUPFAM" id="SSF52540">
    <property type="entry name" value="P-loop containing nucleoside triphosphate hydrolases"/>
    <property type="match status" value="1"/>
</dbReference>
<dbReference type="InterPro" id="IPR011545">
    <property type="entry name" value="DEAD/DEAH_box_helicase_dom"/>
</dbReference>
<comment type="similarity">
    <text evidence="7">Belongs to the DEAD box helicase family.</text>
</comment>
<gene>
    <name evidence="12" type="ORF">FUAX_21430</name>
</gene>
<evidence type="ECO:0000256" key="3">
    <source>
        <dbReference type="ARBA" id="ARBA00022801"/>
    </source>
</evidence>
<dbReference type="InterPro" id="IPR014001">
    <property type="entry name" value="Helicase_ATP-bd"/>
</dbReference>
<dbReference type="Gene3D" id="3.30.70.330">
    <property type="match status" value="1"/>
</dbReference>
<dbReference type="EC" id="3.6.4.13" evidence="1"/>
<evidence type="ECO:0000256" key="1">
    <source>
        <dbReference type="ARBA" id="ARBA00012552"/>
    </source>
</evidence>
<dbReference type="Pfam" id="PF00270">
    <property type="entry name" value="DEAD"/>
    <property type="match status" value="1"/>
</dbReference>
<dbReference type="GO" id="GO:0009409">
    <property type="term" value="P:response to cold"/>
    <property type="evidence" value="ECO:0007669"/>
    <property type="project" value="TreeGrafter"/>
</dbReference>
<dbReference type="InterPro" id="IPR027417">
    <property type="entry name" value="P-loop_NTPase"/>
</dbReference>
<dbReference type="GO" id="GO:0033592">
    <property type="term" value="F:RNA strand annealing activity"/>
    <property type="evidence" value="ECO:0007669"/>
    <property type="project" value="TreeGrafter"/>
</dbReference>
<dbReference type="RefSeq" id="WP_338391306.1">
    <property type="nucleotide sequence ID" value="NZ_AP025314.1"/>
</dbReference>
<evidence type="ECO:0000256" key="8">
    <source>
        <dbReference type="SAM" id="MobiDB-lite"/>
    </source>
</evidence>
<protein>
    <recommendedName>
        <fullName evidence="1">RNA helicase</fullName>
        <ecNumber evidence="1">3.6.4.13</ecNumber>
    </recommendedName>
</protein>
<dbReference type="AlphaFoldDB" id="A0AAU9CC15"/>
<name>A0AAU9CC15_9BACT</name>
<dbReference type="PANTHER" id="PTHR47963:SF8">
    <property type="entry name" value="ATP-DEPENDENT RNA HELICASE DEAD"/>
    <property type="match status" value="1"/>
</dbReference>
<dbReference type="InterPro" id="IPR050547">
    <property type="entry name" value="DEAD_box_RNA_helicases"/>
</dbReference>
<dbReference type="PROSITE" id="PS51194">
    <property type="entry name" value="HELICASE_CTER"/>
    <property type="match status" value="1"/>
</dbReference>
<feature type="region of interest" description="Disordered" evidence="8">
    <location>
        <begin position="543"/>
        <end position="592"/>
    </location>
</feature>
<evidence type="ECO:0000256" key="2">
    <source>
        <dbReference type="ARBA" id="ARBA00022741"/>
    </source>
</evidence>
<dbReference type="PROSITE" id="PS00039">
    <property type="entry name" value="DEAD_ATP_HELICASE"/>
    <property type="match status" value="1"/>
</dbReference>
<dbReference type="InterPro" id="IPR000629">
    <property type="entry name" value="RNA-helicase_DEAD-box_CS"/>
</dbReference>
<dbReference type="Proteomes" id="UP001348817">
    <property type="component" value="Chromosome"/>
</dbReference>
<dbReference type="InterPro" id="IPR044742">
    <property type="entry name" value="DEAD/DEAH_RhlB"/>
</dbReference>
<dbReference type="PROSITE" id="PS51192">
    <property type="entry name" value="HELICASE_ATP_BIND_1"/>
    <property type="match status" value="1"/>
</dbReference>
<dbReference type="GO" id="GO:0005524">
    <property type="term" value="F:ATP binding"/>
    <property type="evidence" value="ECO:0007669"/>
    <property type="project" value="UniProtKB-KW"/>
</dbReference>
<feature type="domain" description="DEAD-box RNA helicase Q" evidence="11">
    <location>
        <begin position="2"/>
        <end position="30"/>
    </location>
</feature>
<dbReference type="GO" id="GO:0016787">
    <property type="term" value="F:hydrolase activity"/>
    <property type="evidence" value="ECO:0007669"/>
    <property type="project" value="UniProtKB-KW"/>
</dbReference>
<evidence type="ECO:0000256" key="4">
    <source>
        <dbReference type="ARBA" id="ARBA00022806"/>
    </source>
</evidence>
<evidence type="ECO:0000313" key="13">
    <source>
        <dbReference type="Proteomes" id="UP001348817"/>
    </source>
</evidence>
<feature type="domain" description="Helicase ATP-binding" evidence="9">
    <location>
        <begin position="34"/>
        <end position="205"/>
    </location>
</feature>
<dbReference type="PROSITE" id="PS51195">
    <property type="entry name" value="Q_MOTIF"/>
    <property type="match status" value="1"/>
</dbReference>
<dbReference type="GO" id="GO:0005829">
    <property type="term" value="C:cytosol"/>
    <property type="evidence" value="ECO:0007669"/>
    <property type="project" value="TreeGrafter"/>
</dbReference>
<reference evidence="12 13" key="1">
    <citation type="submission" date="2021-12" db="EMBL/GenBank/DDBJ databases">
        <title>Genome sequencing of bacteria with rrn-lacking chromosome and rrn-plasmid.</title>
        <authorList>
            <person name="Anda M."/>
            <person name="Iwasaki W."/>
        </authorList>
    </citation>
    <scope>NUCLEOTIDE SEQUENCE [LARGE SCALE GENOMIC DNA]</scope>
    <source>
        <strain evidence="12 13">DSM 100852</strain>
    </source>
</reference>
<evidence type="ECO:0000256" key="7">
    <source>
        <dbReference type="RuleBase" id="RU000492"/>
    </source>
</evidence>
<dbReference type="EMBL" id="AP025314">
    <property type="protein sequence ID" value="BDD09711.1"/>
    <property type="molecule type" value="Genomic_DNA"/>
</dbReference>
<dbReference type="Pfam" id="PF00271">
    <property type="entry name" value="Helicase_C"/>
    <property type="match status" value="1"/>
</dbReference>
<keyword evidence="4 7" id="KW-0347">Helicase</keyword>
<feature type="domain" description="Helicase C-terminal" evidence="10">
    <location>
        <begin position="225"/>
        <end position="376"/>
    </location>
</feature>
<dbReference type="KEGG" id="fax:FUAX_21430"/>
<evidence type="ECO:0000259" key="11">
    <source>
        <dbReference type="PROSITE" id="PS51195"/>
    </source>
</evidence>
<evidence type="ECO:0000259" key="10">
    <source>
        <dbReference type="PROSITE" id="PS51194"/>
    </source>
</evidence>
<dbReference type="Gene3D" id="3.40.50.300">
    <property type="entry name" value="P-loop containing nucleotide triphosphate hydrolases"/>
    <property type="match status" value="2"/>
</dbReference>
<evidence type="ECO:0000256" key="5">
    <source>
        <dbReference type="ARBA" id="ARBA00022840"/>
    </source>
</evidence>
<dbReference type="InterPro" id="IPR012677">
    <property type="entry name" value="Nucleotide-bd_a/b_plait_sf"/>
</dbReference>
<dbReference type="PANTHER" id="PTHR47963">
    <property type="entry name" value="DEAD-BOX ATP-DEPENDENT RNA HELICASE 47, MITOCHONDRIAL"/>
    <property type="match status" value="1"/>
</dbReference>
<keyword evidence="5 7" id="KW-0067">ATP-binding</keyword>
<dbReference type="CDD" id="cd18787">
    <property type="entry name" value="SF2_C_DEAD"/>
    <property type="match status" value="1"/>
</dbReference>
<feature type="compositionally biased region" description="Basic and acidic residues" evidence="8">
    <location>
        <begin position="444"/>
        <end position="470"/>
    </location>
</feature>
<dbReference type="SMART" id="SM00487">
    <property type="entry name" value="DEXDc"/>
    <property type="match status" value="1"/>
</dbReference>
<dbReference type="CDD" id="cd00268">
    <property type="entry name" value="DEADc"/>
    <property type="match status" value="1"/>
</dbReference>